<sequence length="94" mass="10756">MKIQQTIILISILSLLSLAAVITLTKTSQDVLQTEEVPCFNLNYRPGRGDVVQAQNTCSKSKYFTFIIYNDECSTLSKTSCLRQDEQQPIYWLF</sequence>
<dbReference type="AlphaFoldDB" id="Q23Q92"/>
<keyword evidence="1" id="KW-0732">Signal</keyword>
<dbReference type="RefSeq" id="XP_001018937.1">
    <property type="nucleotide sequence ID" value="XM_001018937.1"/>
</dbReference>
<evidence type="ECO:0000313" key="3">
    <source>
        <dbReference type="Proteomes" id="UP000009168"/>
    </source>
</evidence>
<organism evidence="2 3">
    <name type="scientific">Tetrahymena thermophila (strain SB210)</name>
    <dbReference type="NCBI Taxonomy" id="312017"/>
    <lineage>
        <taxon>Eukaryota</taxon>
        <taxon>Sar</taxon>
        <taxon>Alveolata</taxon>
        <taxon>Ciliophora</taxon>
        <taxon>Intramacronucleata</taxon>
        <taxon>Oligohymenophorea</taxon>
        <taxon>Hymenostomatida</taxon>
        <taxon>Tetrahymenina</taxon>
        <taxon>Tetrahymenidae</taxon>
        <taxon>Tetrahymena</taxon>
    </lineage>
</organism>
<feature type="chain" id="PRO_5004201975" evidence="1">
    <location>
        <begin position="20"/>
        <end position="94"/>
    </location>
</feature>
<protein>
    <submittedName>
        <fullName evidence="2">Transmembrane protein, putative</fullName>
    </submittedName>
</protein>
<proteinExistence type="predicted"/>
<dbReference type="Proteomes" id="UP000009168">
    <property type="component" value="Unassembled WGS sequence"/>
</dbReference>
<dbReference type="GeneID" id="7845431"/>
<name>Q23Q92_TETTS</name>
<keyword evidence="3" id="KW-1185">Reference proteome</keyword>
<keyword evidence="2" id="KW-0812">Transmembrane</keyword>
<accession>Q23Q92</accession>
<gene>
    <name evidence="2" type="ORF">TTHERM_00581960</name>
</gene>
<dbReference type="InParanoid" id="Q23Q92"/>
<evidence type="ECO:0000313" key="2">
    <source>
        <dbReference type="EMBL" id="EAR98692.1"/>
    </source>
</evidence>
<reference evidence="3" key="1">
    <citation type="journal article" date="2006" name="PLoS Biol.">
        <title>Macronuclear genome sequence of the ciliate Tetrahymena thermophila, a model eukaryote.</title>
        <authorList>
            <person name="Eisen J.A."/>
            <person name="Coyne R.S."/>
            <person name="Wu M."/>
            <person name="Wu D."/>
            <person name="Thiagarajan M."/>
            <person name="Wortman J.R."/>
            <person name="Badger J.H."/>
            <person name="Ren Q."/>
            <person name="Amedeo P."/>
            <person name="Jones K.M."/>
            <person name="Tallon L.J."/>
            <person name="Delcher A.L."/>
            <person name="Salzberg S.L."/>
            <person name="Silva J.C."/>
            <person name="Haas B.J."/>
            <person name="Majoros W.H."/>
            <person name="Farzad M."/>
            <person name="Carlton J.M."/>
            <person name="Smith R.K. Jr."/>
            <person name="Garg J."/>
            <person name="Pearlman R.E."/>
            <person name="Karrer K.M."/>
            <person name="Sun L."/>
            <person name="Manning G."/>
            <person name="Elde N.C."/>
            <person name="Turkewitz A.P."/>
            <person name="Asai D.J."/>
            <person name="Wilkes D.E."/>
            <person name="Wang Y."/>
            <person name="Cai H."/>
            <person name="Collins K."/>
            <person name="Stewart B.A."/>
            <person name="Lee S.R."/>
            <person name="Wilamowska K."/>
            <person name="Weinberg Z."/>
            <person name="Ruzzo W.L."/>
            <person name="Wloga D."/>
            <person name="Gaertig J."/>
            <person name="Frankel J."/>
            <person name="Tsao C.-C."/>
            <person name="Gorovsky M.A."/>
            <person name="Keeling P.J."/>
            <person name="Waller R.F."/>
            <person name="Patron N.J."/>
            <person name="Cherry J.M."/>
            <person name="Stover N.A."/>
            <person name="Krieger C.J."/>
            <person name="del Toro C."/>
            <person name="Ryder H.F."/>
            <person name="Williamson S.C."/>
            <person name="Barbeau R.A."/>
            <person name="Hamilton E.P."/>
            <person name="Orias E."/>
        </authorList>
    </citation>
    <scope>NUCLEOTIDE SEQUENCE [LARGE SCALE GENOMIC DNA]</scope>
    <source>
        <strain evidence="3">SB210</strain>
    </source>
</reference>
<dbReference type="HOGENOM" id="CLU_2390896_0_0_1"/>
<feature type="signal peptide" evidence="1">
    <location>
        <begin position="1"/>
        <end position="19"/>
    </location>
</feature>
<evidence type="ECO:0000256" key="1">
    <source>
        <dbReference type="SAM" id="SignalP"/>
    </source>
</evidence>
<dbReference type="EMBL" id="GG662649">
    <property type="protein sequence ID" value="EAR98692.1"/>
    <property type="molecule type" value="Genomic_DNA"/>
</dbReference>
<keyword evidence="2" id="KW-0472">Membrane</keyword>
<dbReference type="KEGG" id="tet:TTHERM_00581960"/>